<dbReference type="InterPro" id="IPR010294">
    <property type="entry name" value="ADAMTS_spacer1"/>
</dbReference>
<dbReference type="PANTHER" id="PTHR13723:SF33">
    <property type="entry name" value="A DISINTEGRIN AND METALLOPROTEINASE WITH THROMBOSPONDIN MOTIFS 9"/>
    <property type="match status" value="1"/>
</dbReference>
<dbReference type="SMART" id="SM00209">
    <property type="entry name" value="TSP1"/>
    <property type="match status" value="12"/>
</dbReference>
<dbReference type="InterPro" id="IPR000884">
    <property type="entry name" value="TSP1_rpt"/>
</dbReference>
<feature type="region of interest" description="Disordered" evidence="14">
    <location>
        <begin position="224"/>
        <end position="260"/>
    </location>
</feature>
<organism evidence="17 18">
    <name type="scientific">Labeo rohita</name>
    <name type="common">Indian major carp</name>
    <name type="synonym">Cyprinus rohita</name>
    <dbReference type="NCBI Taxonomy" id="84645"/>
    <lineage>
        <taxon>Eukaryota</taxon>
        <taxon>Metazoa</taxon>
        <taxon>Chordata</taxon>
        <taxon>Craniata</taxon>
        <taxon>Vertebrata</taxon>
        <taxon>Euteleostomi</taxon>
        <taxon>Actinopterygii</taxon>
        <taxon>Neopterygii</taxon>
        <taxon>Teleostei</taxon>
        <taxon>Ostariophysi</taxon>
        <taxon>Cypriniformes</taxon>
        <taxon>Cyprinidae</taxon>
        <taxon>Labeoninae</taxon>
        <taxon>Labeonini</taxon>
        <taxon>Labeo</taxon>
    </lineage>
</organism>
<evidence type="ECO:0000259" key="15">
    <source>
        <dbReference type="PROSITE" id="PS50215"/>
    </source>
</evidence>
<evidence type="ECO:0000256" key="6">
    <source>
        <dbReference type="ARBA" id="ARBA00022729"/>
    </source>
</evidence>
<dbReference type="InterPro" id="IPR024079">
    <property type="entry name" value="MetalloPept_cat_dom_sf"/>
</dbReference>
<evidence type="ECO:0000256" key="12">
    <source>
        <dbReference type="ARBA" id="ARBA00023180"/>
    </source>
</evidence>
<dbReference type="PROSITE" id="PS50092">
    <property type="entry name" value="TSP1"/>
    <property type="match status" value="12"/>
</dbReference>
<dbReference type="Pfam" id="PF17771">
    <property type="entry name" value="ADAMTS_CR_2"/>
    <property type="match status" value="1"/>
</dbReference>
<evidence type="ECO:0000256" key="10">
    <source>
        <dbReference type="ARBA" id="ARBA00023049"/>
    </source>
</evidence>
<dbReference type="Pfam" id="PF19236">
    <property type="entry name" value="ADAMTS_CR_3"/>
    <property type="match status" value="1"/>
</dbReference>
<dbReference type="Pfam" id="PF08685">
    <property type="entry name" value="GON"/>
    <property type="match status" value="2"/>
</dbReference>
<evidence type="ECO:0000313" key="17">
    <source>
        <dbReference type="EMBL" id="KAI2659325.1"/>
    </source>
</evidence>
<dbReference type="Pfam" id="PF05986">
    <property type="entry name" value="ADAMTS_spacer1"/>
    <property type="match status" value="1"/>
</dbReference>
<dbReference type="Pfam" id="PF01421">
    <property type="entry name" value="Reprolysin"/>
    <property type="match status" value="1"/>
</dbReference>
<dbReference type="InterPro" id="IPR036383">
    <property type="entry name" value="TSP1_rpt_sf"/>
</dbReference>
<dbReference type="Pfam" id="PF19030">
    <property type="entry name" value="TSP1_ADAMTS"/>
    <property type="match status" value="10"/>
</dbReference>
<evidence type="ECO:0000256" key="2">
    <source>
        <dbReference type="ARBA" id="ARBA00022525"/>
    </source>
</evidence>
<evidence type="ECO:0000256" key="14">
    <source>
        <dbReference type="SAM" id="MobiDB-lite"/>
    </source>
</evidence>
<comment type="caution">
    <text evidence="17">The sequence shown here is derived from an EMBL/GenBank/DDBJ whole genome shotgun (WGS) entry which is preliminary data.</text>
</comment>
<feature type="region of interest" description="Disordered" evidence="14">
    <location>
        <begin position="1240"/>
        <end position="1300"/>
    </location>
</feature>
<dbReference type="Gene3D" id="3.40.1620.60">
    <property type="match status" value="2"/>
</dbReference>
<keyword evidence="5" id="KW-0479">Metal-binding</keyword>
<keyword evidence="11" id="KW-1015">Disulfide bond</keyword>
<keyword evidence="10 17" id="KW-0482">Metalloprotease</keyword>
<evidence type="ECO:0000256" key="9">
    <source>
        <dbReference type="ARBA" id="ARBA00022833"/>
    </source>
</evidence>
<accession>A0ABQ8M9L4</accession>
<evidence type="ECO:0000256" key="4">
    <source>
        <dbReference type="ARBA" id="ARBA00022670"/>
    </source>
</evidence>
<feature type="region of interest" description="Disordered" evidence="14">
    <location>
        <begin position="894"/>
        <end position="914"/>
    </location>
</feature>
<keyword evidence="12" id="KW-0325">Glycoprotein</keyword>
<feature type="compositionally biased region" description="Basic residues" evidence="14">
    <location>
        <begin position="243"/>
        <end position="256"/>
    </location>
</feature>
<dbReference type="InterPro" id="IPR045371">
    <property type="entry name" value="ADAMTS_CR_3"/>
</dbReference>
<sequence length="1922" mass="216235">MRQPYGRNPRLSAASRDSGILNSGLLAFTFLNVDNHVLLSDFVNALASAGRPRGSEKAKLPQFGAYEIVTPTRVNEAGDKLPTGVHFRRRKRSTDPVTGNITHHWTSPHVYYQISAFGQDYYLNLTLESGFIAPVYTVTILGASSEGHNSEKGEEEEDTEYQHCFYKGHVNAGQEHTAVISLCSGLLGTFRSPEGEFFVEPLHSYNGQHYEEEHIKPHVVYRKDASKKTVDDSTTCETSGHKEPHHRHRNRLKRKSPSSMLSDLETLNSRLFSAPFPSSENKHNSANESSDSKPHRRSKRFLSYPRFVEVMVVADSKMVEHHGSNLQHYILTLMSIVSSIYKDPSIGNLINIVIVKMVIIKNELDGPIISFNAQASLKNFCIWQQSQNHADDNHPSHHDTAILITRQDICRARDKFNMPHDDSNKCKEDGVKNQQHVMAPTLNYYTNPWMWSKCSRKYITEFLDTGYGECLLDEPVSRPYSLSQQLPGQIYSVNKQCELIFGPGTQVCPYMTQCRRLWCTSPEGVQRGCRTQHMPWADGTECSPGKHCKHGLCIHKEHEYVPVEGAWGVWSPFGTCSRTCGGGIKIAVRECNRPVMKFRSCNSEPCSKQKKDFREEQCASFDGRHFNINVLMKDRCKLFCRVAGSTAYYQLRDRVIDGTQCGPDTNDICVQGLCRQAGCDHVLNSKARRDKCGVCGGDNSSCKTVAGTFNIVHYALSNSRGEYLLNGDFVVSMFKREVRVGNAVIEYSGSDHVIERINCTDRIDEEIIIQVLSVGNLYNPDVRFSYNIPIEDKPQQFFWDVYGPWQDCSLLCQGERKRKILCSRESDRVVVSDQRCHGSPKPAVISEPCNTDCELSECTATCGLGFRTLYIYCIKQSRLDGKTQKVDDQYCNSQRKPEDKECSRSCGGGTRRRSAACGKSAEADDESKCNPQERLTVQPCNEFQCPQWKTGDWSECLVTCGKGYKHRQTWCQFGEERLDDRFCDSSKPDSVQTCQQQECASWQMGPWGQCTTTCGPGYQMRAVKCVVGSYGSILFSSFTPSWNKKLERRKETICRYSLKRRKEVSHPAYLSPALNKALSEGKAWLYTQTNTCCISNLDLDFIYLTICTYLQNYIYPIPHPPDCELSQCPVTHPVAPETKVMSHPGHKTQWRFGSWTQCSATCGKGTRMRYVSCRDQQGGVAEESACSHLPKPPASEVCSSVPCGQWKVLEWTACSVSCGQGTTTRQVVCMNISDQVVDISECDPDDQPATEQECAMPQCPSRSSDHGGFSPNPDSRKKTDPTGRTDRNRPGRPRLHQWRTGPWGACSSTCAGGFQRRVVVCQDENGYPANSCDESTQPIEQRSCESGPCPQWFYGSWGECSKSCGGGIKTRLVACQRPNGERFNDLSCEILDKPPDREQCNTQSCYINPHWSTDQWSSCSASCGRGYKYRNCSSSCGNGLQHREVSCVGGDERKTQESKCSRLIRPPDTQPCRVTDCVSHYRWGKGDWQECSKTCGSGYKVRAVVCLDKDEGAVHETYCMNQRKPADKEPCNLQPCEFIWITGEWSECSVTCGQGYQRRLVSCSEVHAGIDNYEYSLNSSLDCPGTPPEDILPCFRLPCPAPHTWRVAVEVVGQKDKSSVYQQRVRFLKNVPPPPNLRNGNPASVLLVIKLLIRCTSVQTLSFSLSPSLSFSGHFPTNCRDVQLQNGVVSDGEQTLNIDGKMLKNYKKKSTSVPQIYCSEMNTDSPKEYITLITGEEENFSEVFGYRLMDPTQCPSNLSRREDCHCRRDYTAAGLSTFTRVRIDLTKMAITRFLLPRQEIAIVLPAAHRGRFRINLSGTGFKVTDSTRWISQGNYATADIHKSQNLFSSIRSTSSIFFVQVSFCWNTTEQLPRMAVEFLGYVVVIVENAFPPPALDFLLKFHDEKGQVRFADEPTGKCMTCF</sequence>
<dbReference type="InterPro" id="IPR041645">
    <property type="entry name" value="ADAMTS_CR_2"/>
</dbReference>
<feature type="region of interest" description="Disordered" evidence="14">
    <location>
        <begin position="274"/>
        <end position="298"/>
    </location>
</feature>
<dbReference type="InterPro" id="IPR002870">
    <property type="entry name" value="Peptidase_M12B_N"/>
</dbReference>
<name>A0ABQ8M9L4_LABRO</name>
<evidence type="ECO:0000313" key="18">
    <source>
        <dbReference type="Proteomes" id="UP000830375"/>
    </source>
</evidence>
<evidence type="ECO:0000259" key="16">
    <source>
        <dbReference type="PROSITE" id="PS51046"/>
    </source>
</evidence>
<dbReference type="Pfam" id="PF00090">
    <property type="entry name" value="TSP_1"/>
    <property type="match status" value="1"/>
</dbReference>
<proteinExistence type="predicted"/>
<dbReference type="InterPro" id="IPR001590">
    <property type="entry name" value="Peptidase_M12B"/>
</dbReference>
<keyword evidence="2" id="KW-0964">Secreted</keyword>
<dbReference type="EMBL" id="JACTAM010000011">
    <property type="protein sequence ID" value="KAI2659325.1"/>
    <property type="molecule type" value="Genomic_DNA"/>
</dbReference>
<comment type="caution">
    <text evidence="13">Lacks conserved residue(s) required for the propagation of feature annotation.</text>
</comment>
<evidence type="ECO:0000256" key="3">
    <source>
        <dbReference type="ARBA" id="ARBA00022530"/>
    </source>
</evidence>
<evidence type="ECO:0000256" key="11">
    <source>
        <dbReference type="ARBA" id="ARBA00023157"/>
    </source>
</evidence>
<keyword evidence="3" id="KW-0272">Extracellular matrix</keyword>
<dbReference type="InterPro" id="IPR013273">
    <property type="entry name" value="ADAMTS/ADAMTS-like"/>
</dbReference>
<dbReference type="Gene3D" id="2.60.120.830">
    <property type="match status" value="2"/>
</dbReference>
<keyword evidence="9" id="KW-0862">Zinc</keyword>
<comment type="subcellular location">
    <subcellularLocation>
        <location evidence="1">Secreted</location>
        <location evidence="1">Extracellular space</location>
        <location evidence="1">Extracellular matrix</location>
    </subcellularLocation>
</comment>
<dbReference type="InterPro" id="IPR050439">
    <property type="entry name" value="ADAMTS_ADAMTS-like"/>
</dbReference>
<dbReference type="CDD" id="cd04273">
    <property type="entry name" value="ZnMc_ADAMTS_like"/>
    <property type="match status" value="1"/>
</dbReference>
<keyword evidence="7" id="KW-0677">Repeat</keyword>
<dbReference type="InterPro" id="IPR012314">
    <property type="entry name" value="Pept_M12B_GON-ADAMTSs"/>
</dbReference>
<dbReference type="GO" id="GO:0008237">
    <property type="term" value="F:metallopeptidase activity"/>
    <property type="evidence" value="ECO:0007669"/>
    <property type="project" value="UniProtKB-KW"/>
</dbReference>
<keyword evidence="18" id="KW-1185">Reference proteome</keyword>
<dbReference type="Pfam" id="PF01562">
    <property type="entry name" value="Pep_M12B_propep"/>
    <property type="match status" value="1"/>
</dbReference>
<dbReference type="PANTHER" id="PTHR13723">
    <property type="entry name" value="ADAMTS A DISINTEGRIN AND METALLOPROTEASE WITH THROMBOSPONDIN MOTIFS PROTEASE"/>
    <property type="match status" value="1"/>
</dbReference>
<dbReference type="Gene3D" id="2.20.100.10">
    <property type="entry name" value="Thrombospondin type-1 (TSP1) repeat"/>
    <property type="match status" value="10"/>
</dbReference>
<evidence type="ECO:0000256" key="5">
    <source>
        <dbReference type="ARBA" id="ARBA00022723"/>
    </source>
</evidence>
<dbReference type="PRINTS" id="PR01857">
    <property type="entry name" value="ADAMTSFAMILY"/>
</dbReference>
<gene>
    <name evidence="17" type="ORF">H4Q32_023612</name>
</gene>
<dbReference type="Proteomes" id="UP000830375">
    <property type="component" value="Unassembled WGS sequence"/>
</dbReference>
<dbReference type="SUPFAM" id="SSF55486">
    <property type="entry name" value="Metalloproteases ('zincins'), catalytic domain"/>
    <property type="match status" value="1"/>
</dbReference>
<dbReference type="PROSITE" id="PS50215">
    <property type="entry name" value="ADAM_MEPRO"/>
    <property type="match status" value="1"/>
</dbReference>
<reference evidence="17 18" key="1">
    <citation type="submission" date="2022-01" db="EMBL/GenBank/DDBJ databases">
        <title>A high-quality chromosome-level genome assembly of rohu carp, Labeo rohita.</title>
        <authorList>
            <person name="Arick M.A. II"/>
            <person name="Hsu C.-Y."/>
            <person name="Magbanua Z."/>
            <person name="Pechanova O."/>
            <person name="Grover C."/>
            <person name="Miller E."/>
            <person name="Thrash A."/>
            <person name="Ezzel L."/>
            <person name="Alam S."/>
            <person name="Benzie J."/>
            <person name="Hamilton M."/>
            <person name="Karsi A."/>
            <person name="Lawrence M.L."/>
            <person name="Peterson D.G."/>
        </authorList>
    </citation>
    <scope>NUCLEOTIDE SEQUENCE [LARGE SCALE GENOMIC DNA]</scope>
    <source>
        <strain evidence="18">BAU-BD-2019</strain>
        <tissue evidence="17">Blood</tissue>
    </source>
</reference>
<feature type="domain" description="Peptidase M12B" evidence="15">
    <location>
        <begin position="306"/>
        <end position="475"/>
    </location>
</feature>
<evidence type="ECO:0000256" key="13">
    <source>
        <dbReference type="PROSITE-ProRule" id="PRU00276"/>
    </source>
</evidence>
<keyword evidence="4" id="KW-0645">Protease</keyword>
<protein>
    <submittedName>
        <fullName evidence="17">A disintegrin and metalloproteinase with thrombospondin motifs 9</fullName>
    </submittedName>
</protein>
<dbReference type="Gene3D" id="3.40.390.10">
    <property type="entry name" value="Collagenase (Catalytic Domain)"/>
    <property type="match status" value="2"/>
</dbReference>
<dbReference type="PROSITE" id="PS51046">
    <property type="entry name" value="GON"/>
    <property type="match status" value="1"/>
</dbReference>
<keyword evidence="8" id="KW-0378">Hydrolase</keyword>
<evidence type="ECO:0000256" key="1">
    <source>
        <dbReference type="ARBA" id="ARBA00004498"/>
    </source>
</evidence>
<feature type="compositionally biased region" description="Basic and acidic residues" evidence="14">
    <location>
        <begin position="1274"/>
        <end position="1289"/>
    </location>
</feature>
<feature type="compositionally biased region" description="Basic and acidic residues" evidence="14">
    <location>
        <begin position="280"/>
        <end position="293"/>
    </location>
</feature>
<evidence type="ECO:0000256" key="8">
    <source>
        <dbReference type="ARBA" id="ARBA00022801"/>
    </source>
</evidence>
<dbReference type="SUPFAM" id="SSF82895">
    <property type="entry name" value="TSP-1 type 1 repeat"/>
    <property type="match status" value="12"/>
</dbReference>
<evidence type="ECO:0000256" key="7">
    <source>
        <dbReference type="ARBA" id="ARBA00022737"/>
    </source>
</evidence>
<feature type="domain" description="GON" evidence="16">
    <location>
        <begin position="1675"/>
        <end position="1874"/>
    </location>
</feature>
<keyword evidence="6" id="KW-0732">Signal</keyword>